<dbReference type="InterPro" id="IPR014256">
    <property type="entry name" value="Spore_VI_D"/>
</dbReference>
<evidence type="ECO:0000259" key="1">
    <source>
        <dbReference type="PROSITE" id="PS51782"/>
    </source>
</evidence>
<dbReference type="PROSITE" id="PS51782">
    <property type="entry name" value="LYSM"/>
    <property type="match status" value="1"/>
</dbReference>
<proteinExistence type="predicted"/>
<dbReference type="Proteomes" id="UP000737402">
    <property type="component" value="Unassembled WGS sequence"/>
</dbReference>
<dbReference type="Pfam" id="PF01476">
    <property type="entry name" value="LysM"/>
    <property type="match status" value="1"/>
</dbReference>
<evidence type="ECO:0000313" key="3">
    <source>
        <dbReference type="Proteomes" id="UP000737402"/>
    </source>
</evidence>
<dbReference type="CDD" id="cd00118">
    <property type="entry name" value="LysM"/>
    <property type="match status" value="1"/>
</dbReference>
<sequence>MSSEQQSCLRFSVEESVWFQKGQEVAELISIALDPDIQIYDQDQYVSIRGALLLSGEYHPFMNEEEEEDYRPFTQARVVQEVEVREDGVCALQHRFPVDITIPKNRIQSLDEIYVSIESFDYSVPARGCLQLDAELSISGIYGHQQSAPVMEEFLQEEEDGQDAFEAEEEREYEPMYRSARSEYDAENDDFQYVSEDDDDEEEILNQDEVDANTQYNYNDAGEYEPFEVEARKSAVEEEVDYDASTSHYQADKVYTEDPFSPIYAFQSSNQEEEEEEEAAQNLASFFEKRQQQEKVVEQAYHDGSAESRDENALSLTKIFADEDGEEFTRLKICIVQQGESIDHIAERYDVTIQQLIRINRLSTEDNVNEGQLLYIPVKATSKS</sequence>
<dbReference type="Pfam" id="PF20918">
    <property type="entry name" value="SPOCS_spoVID-N"/>
    <property type="match status" value="1"/>
</dbReference>
<organism evidence="2 3">
    <name type="scientific">Sutcliffiella tianshenii</name>
    <dbReference type="NCBI Taxonomy" id="1463404"/>
    <lineage>
        <taxon>Bacteria</taxon>
        <taxon>Bacillati</taxon>
        <taxon>Bacillota</taxon>
        <taxon>Bacilli</taxon>
        <taxon>Bacillales</taxon>
        <taxon>Bacillaceae</taxon>
        <taxon>Sutcliffiella</taxon>
    </lineage>
</organism>
<comment type="caution">
    <text evidence="2">The sequence shown here is derived from an EMBL/GenBank/DDBJ whole genome shotgun (WGS) entry which is preliminary data.</text>
</comment>
<accession>A0ABS2P0L5</accession>
<dbReference type="InterPro" id="IPR036779">
    <property type="entry name" value="LysM_dom_sf"/>
</dbReference>
<name>A0ABS2P0L5_9BACI</name>
<reference evidence="2 3" key="1">
    <citation type="submission" date="2021-01" db="EMBL/GenBank/DDBJ databases">
        <title>Genomic Encyclopedia of Type Strains, Phase IV (KMG-IV): sequencing the most valuable type-strain genomes for metagenomic binning, comparative biology and taxonomic classification.</title>
        <authorList>
            <person name="Goeker M."/>
        </authorList>
    </citation>
    <scope>NUCLEOTIDE SEQUENCE [LARGE SCALE GENOMIC DNA]</scope>
    <source>
        <strain evidence="2 3">DSM 25879</strain>
    </source>
</reference>
<dbReference type="InterPro" id="IPR048862">
    <property type="entry name" value="SPOCS_spoVID_N"/>
</dbReference>
<dbReference type="InterPro" id="IPR018392">
    <property type="entry name" value="LysM"/>
</dbReference>
<dbReference type="SMART" id="SM00257">
    <property type="entry name" value="LysM"/>
    <property type="match status" value="1"/>
</dbReference>
<dbReference type="EMBL" id="JAFBED010000004">
    <property type="protein sequence ID" value="MBM7620478.1"/>
    <property type="molecule type" value="Genomic_DNA"/>
</dbReference>
<keyword evidence="3" id="KW-1185">Reference proteome</keyword>
<protein>
    <submittedName>
        <fullName evidence="2">Stage VI sporulation protein D</fullName>
    </submittedName>
</protein>
<dbReference type="RefSeq" id="WP_204416162.1">
    <property type="nucleotide sequence ID" value="NZ_JAFBED010000004.1"/>
</dbReference>
<feature type="domain" description="LysM" evidence="1">
    <location>
        <begin position="332"/>
        <end position="376"/>
    </location>
</feature>
<dbReference type="Gene3D" id="3.10.350.10">
    <property type="entry name" value="LysM domain"/>
    <property type="match status" value="1"/>
</dbReference>
<evidence type="ECO:0000313" key="2">
    <source>
        <dbReference type="EMBL" id="MBM7620478.1"/>
    </source>
</evidence>
<dbReference type="SUPFAM" id="SSF54106">
    <property type="entry name" value="LysM domain"/>
    <property type="match status" value="1"/>
</dbReference>
<gene>
    <name evidence="2" type="ORF">JOC95_002331</name>
</gene>
<dbReference type="NCBIfam" id="TIGR02907">
    <property type="entry name" value="spore_VI_D"/>
    <property type="match status" value="1"/>
</dbReference>